<keyword evidence="6 9" id="KW-0472">Membrane</keyword>
<evidence type="ECO:0000256" key="1">
    <source>
        <dbReference type="ARBA" id="ARBA00004370"/>
    </source>
</evidence>
<gene>
    <name evidence="11" type="ORF">FB381_3124</name>
</gene>
<feature type="transmembrane region" description="Helical" evidence="9">
    <location>
        <begin position="105"/>
        <end position="127"/>
    </location>
</feature>
<reference evidence="11 12" key="1">
    <citation type="submission" date="2019-06" db="EMBL/GenBank/DDBJ databases">
        <title>Sequencing the genomes of 1000 actinobacteria strains.</title>
        <authorList>
            <person name="Klenk H.-P."/>
        </authorList>
    </citation>
    <scope>NUCLEOTIDE SEQUENCE [LARGE SCALE GENOMIC DNA]</scope>
    <source>
        <strain evidence="11 12">DSM 25218</strain>
    </source>
</reference>
<dbReference type="PROSITE" id="PS51779">
    <property type="entry name" value="POTRA"/>
    <property type="match status" value="1"/>
</dbReference>
<evidence type="ECO:0000256" key="8">
    <source>
        <dbReference type="SAM" id="MobiDB-lite"/>
    </source>
</evidence>
<dbReference type="InterPro" id="IPR050487">
    <property type="entry name" value="FtsQ_DivIB"/>
</dbReference>
<dbReference type="GO" id="GO:0005886">
    <property type="term" value="C:plasma membrane"/>
    <property type="evidence" value="ECO:0007669"/>
    <property type="project" value="TreeGrafter"/>
</dbReference>
<dbReference type="Gene3D" id="3.10.20.310">
    <property type="entry name" value="membrane protein fhac"/>
    <property type="match status" value="1"/>
</dbReference>
<proteinExistence type="predicted"/>
<keyword evidence="4 9" id="KW-0812">Transmembrane</keyword>
<comment type="subcellular location">
    <subcellularLocation>
        <location evidence="1">Membrane</location>
    </subcellularLocation>
</comment>
<feature type="compositionally biased region" description="Acidic residues" evidence="8">
    <location>
        <begin position="50"/>
        <end position="60"/>
    </location>
</feature>
<dbReference type="OrthoDB" id="9790760at2"/>
<keyword evidence="2" id="KW-1003">Cell membrane</keyword>
<dbReference type="GO" id="GO:0051301">
    <property type="term" value="P:cell division"/>
    <property type="evidence" value="ECO:0007669"/>
    <property type="project" value="UniProtKB-KW"/>
</dbReference>
<dbReference type="InterPro" id="IPR005548">
    <property type="entry name" value="Cell_div_FtsQ/DivIB_C"/>
</dbReference>
<feature type="region of interest" description="Disordered" evidence="8">
    <location>
        <begin position="1"/>
        <end position="85"/>
    </location>
</feature>
<dbReference type="Pfam" id="PF08478">
    <property type="entry name" value="POTRA_1"/>
    <property type="match status" value="1"/>
</dbReference>
<keyword evidence="7" id="KW-0131">Cell cycle</keyword>
<evidence type="ECO:0000256" key="7">
    <source>
        <dbReference type="ARBA" id="ARBA00023306"/>
    </source>
</evidence>
<evidence type="ECO:0000256" key="6">
    <source>
        <dbReference type="ARBA" id="ARBA00023136"/>
    </source>
</evidence>
<feature type="compositionally biased region" description="Basic and acidic residues" evidence="8">
    <location>
        <begin position="71"/>
        <end position="82"/>
    </location>
</feature>
<evidence type="ECO:0000313" key="12">
    <source>
        <dbReference type="Proteomes" id="UP000320209"/>
    </source>
</evidence>
<evidence type="ECO:0000256" key="5">
    <source>
        <dbReference type="ARBA" id="ARBA00022989"/>
    </source>
</evidence>
<evidence type="ECO:0000313" key="11">
    <source>
        <dbReference type="EMBL" id="TQL69220.1"/>
    </source>
</evidence>
<dbReference type="PANTHER" id="PTHR37820:SF1">
    <property type="entry name" value="CELL DIVISION PROTEIN FTSQ"/>
    <property type="match status" value="1"/>
</dbReference>
<keyword evidence="3 11" id="KW-0132">Cell division</keyword>
<evidence type="ECO:0000256" key="9">
    <source>
        <dbReference type="SAM" id="Phobius"/>
    </source>
</evidence>
<comment type="caution">
    <text evidence="11">The sequence shown here is derived from an EMBL/GenBank/DDBJ whole genome shotgun (WGS) entry which is preliminary data.</text>
</comment>
<accession>A0A543A9P0</accession>
<dbReference type="EMBL" id="VFOV01000001">
    <property type="protein sequence ID" value="TQL69220.1"/>
    <property type="molecule type" value="Genomic_DNA"/>
</dbReference>
<keyword evidence="5 9" id="KW-1133">Transmembrane helix</keyword>
<organism evidence="11 12">
    <name type="scientific">Nocardioides albertanoniae</name>
    <dbReference type="NCBI Taxonomy" id="1175486"/>
    <lineage>
        <taxon>Bacteria</taxon>
        <taxon>Bacillati</taxon>
        <taxon>Actinomycetota</taxon>
        <taxon>Actinomycetes</taxon>
        <taxon>Propionibacteriales</taxon>
        <taxon>Nocardioidaceae</taxon>
        <taxon>Nocardioides</taxon>
    </lineage>
</organism>
<keyword evidence="12" id="KW-1185">Reference proteome</keyword>
<evidence type="ECO:0000259" key="10">
    <source>
        <dbReference type="PROSITE" id="PS51779"/>
    </source>
</evidence>
<evidence type="ECO:0000256" key="4">
    <source>
        <dbReference type="ARBA" id="ARBA00022692"/>
    </source>
</evidence>
<dbReference type="AlphaFoldDB" id="A0A543A9P0"/>
<sequence length="330" mass="35435">MGEKGPGVEIDEALEIARSASVERETAPDSEDAAPETGAAATSEPTPDPTSEDPTSEDPSSEPGPAPRTAPRSDRTSAERAPVDAATLKSRKAFARRQWRRRWLAWRYIIVGTLIIALLLGGIWAVYFSTWLQVKGTVAHGDMKMTNAKEVVKYAGVPIGEPLATADLGAVQLRVLNGLPMVRSVNVSREWPDKIRVDVTERTPVAVVSIGGRLRALDETGTVFWDYKKAPRGLPMVNTVTGTNSSALREAAAVASALPADLAKRVDHVEVTTVDSISLEMNNDKRVVWGSSAQSDTKADVLVALMKAEPKVARYDVSVPGQPVTSKSTD</sequence>
<dbReference type="Proteomes" id="UP000320209">
    <property type="component" value="Unassembled WGS sequence"/>
</dbReference>
<dbReference type="RefSeq" id="WP_141781122.1">
    <property type="nucleotide sequence ID" value="NZ_VFOV01000001.1"/>
</dbReference>
<dbReference type="PANTHER" id="PTHR37820">
    <property type="entry name" value="CELL DIVISION PROTEIN DIVIB"/>
    <property type="match status" value="1"/>
</dbReference>
<protein>
    <submittedName>
        <fullName evidence="11">Cell division protein FtsQ</fullName>
    </submittedName>
</protein>
<evidence type="ECO:0000256" key="3">
    <source>
        <dbReference type="ARBA" id="ARBA00022618"/>
    </source>
</evidence>
<name>A0A543A9P0_9ACTN</name>
<evidence type="ECO:0000256" key="2">
    <source>
        <dbReference type="ARBA" id="ARBA00022475"/>
    </source>
</evidence>
<dbReference type="Pfam" id="PF03799">
    <property type="entry name" value="FtsQ_DivIB_C"/>
    <property type="match status" value="1"/>
</dbReference>
<feature type="domain" description="POTRA" evidence="10">
    <location>
        <begin position="129"/>
        <end position="202"/>
    </location>
</feature>
<dbReference type="InterPro" id="IPR013685">
    <property type="entry name" value="POTRA_FtsQ_type"/>
</dbReference>
<dbReference type="InterPro" id="IPR034746">
    <property type="entry name" value="POTRA"/>
</dbReference>